<protein>
    <recommendedName>
        <fullName evidence="9">Major facilitator superfamily (MFS) profile domain-containing protein</fullName>
    </recommendedName>
</protein>
<dbReference type="InterPro" id="IPR020846">
    <property type="entry name" value="MFS_dom"/>
</dbReference>
<keyword evidence="5 8" id="KW-1133">Transmembrane helix</keyword>
<feature type="transmembrane region" description="Helical" evidence="8">
    <location>
        <begin position="416"/>
        <end position="439"/>
    </location>
</feature>
<feature type="transmembrane region" description="Helical" evidence="8">
    <location>
        <begin position="64"/>
        <end position="82"/>
    </location>
</feature>
<evidence type="ECO:0000313" key="10">
    <source>
        <dbReference type="EMBL" id="CCK70568.1"/>
    </source>
</evidence>
<feature type="transmembrane region" description="Helical" evidence="8">
    <location>
        <begin position="94"/>
        <end position="116"/>
    </location>
</feature>
<dbReference type="PANTHER" id="PTHR48022:SF7">
    <property type="entry name" value="MAJOR FACILITATOR SUPERFAMILY (MFS) PROFILE DOMAIN-CONTAINING PROTEIN-RELATED"/>
    <property type="match status" value="1"/>
</dbReference>
<feature type="transmembrane region" description="Helical" evidence="8">
    <location>
        <begin position="270"/>
        <end position="293"/>
    </location>
</feature>
<evidence type="ECO:0000256" key="7">
    <source>
        <dbReference type="SAM" id="MobiDB-lite"/>
    </source>
</evidence>
<feature type="transmembrane region" description="Helical" evidence="8">
    <location>
        <begin position="179"/>
        <end position="201"/>
    </location>
</feature>
<sequence>MFFPKKLLGLKHETPTYSLKKIGLIIVLAGFLVGLEMTSLTVLISDVEIMKYLGDPSPIIQGTLVAANIVGGLFGCVLYTLLLNRYGRVELFQLGCIIWFSGCFISSAVIDVWVLILSRFMRGLTVGMYSVLLSSYTIELFPQSKRNVVLALTQLANSCGMLVMYYASMASLLVPPGSSFRIVFAIECVPGVVLYIISIWLPESPSWLVKQSQFGRGQFIQNEIAVRYNEKRDLQNRLPILHKVELCEMYCEESDQGSFRSIFRRPQLPFTLFGVLLQLVIQCSGINFLLYYVNFFMEMIGLDGSTKFLSGAIPFWIMFLLSSVPVCFINKVNKRFVIVCGVVVLGSIMVTVSVLMRVYGHEASLPGMFWVVENFKIGAVILGLCFLFIGTFALSLSSMVWIYTNEVLPPRGKSKNLAFCMCSGWCCNFVITLLAPTLIEQLKWAVFLLFGCTSFVLALVIAFGAPRHDHIRQEEEKKEESKDTSPTESNTEPIQMTEWV</sequence>
<dbReference type="SUPFAM" id="SSF103473">
    <property type="entry name" value="MFS general substrate transporter"/>
    <property type="match status" value="1"/>
</dbReference>
<keyword evidence="3" id="KW-0813">Transport</keyword>
<dbReference type="InterPro" id="IPR005829">
    <property type="entry name" value="Sugar_transporter_CS"/>
</dbReference>
<dbReference type="OrthoDB" id="4142200at2759"/>
<dbReference type="PRINTS" id="PR00171">
    <property type="entry name" value="SUGRTRNSPORT"/>
</dbReference>
<dbReference type="InterPro" id="IPR036259">
    <property type="entry name" value="MFS_trans_sf"/>
</dbReference>
<proteinExistence type="inferred from homology"/>
<dbReference type="InterPro" id="IPR005828">
    <property type="entry name" value="MFS_sugar_transport-like"/>
</dbReference>
<evidence type="ECO:0000256" key="1">
    <source>
        <dbReference type="ARBA" id="ARBA00004141"/>
    </source>
</evidence>
<dbReference type="Pfam" id="PF00083">
    <property type="entry name" value="Sugar_tr"/>
    <property type="match status" value="1"/>
</dbReference>
<dbReference type="InterPro" id="IPR003663">
    <property type="entry name" value="Sugar/inositol_transpt"/>
</dbReference>
<evidence type="ECO:0000256" key="2">
    <source>
        <dbReference type="ARBA" id="ARBA00010992"/>
    </source>
</evidence>
<comment type="similarity">
    <text evidence="2">Belongs to the major facilitator superfamily. Sugar transporter (TC 2.A.1.1) family.</text>
</comment>
<dbReference type="InterPro" id="IPR050360">
    <property type="entry name" value="MFS_Sugar_Transporters"/>
</dbReference>
<dbReference type="eggNOG" id="KOG0254">
    <property type="taxonomic scope" value="Eukaryota"/>
</dbReference>
<accession>J7RM01</accession>
<keyword evidence="11" id="KW-1185">Reference proteome</keyword>
<keyword evidence="6 8" id="KW-0472">Membrane</keyword>
<dbReference type="OMA" id="ITYICEM"/>
<feature type="transmembrane region" description="Helical" evidence="8">
    <location>
        <begin position="148"/>
        <end position="167"/>
    </location>
</feature>
<dbReference type="RefSeq" id="XP_022464814.1">
    <property type="nucleotide sequence ID" value="XM_022608304.1"/>
</dbReference>
<feature type="compositionally biased region" description="Basic and acidic residues" evidence="7">
    <location>
        <begin position="472"/>
        <end position="485"/>
    </location>
</feature>
<dbReference type="AlphaFoldDB" id="J7RM01"/>
<comment type="subcellular location">
    <subcellularLocation>
        <location evidence="1">Membrane</location>
        <topology evidence="1">Multi-pass membrane protein</topology>
    </subcellularLocation>
</comment>
<gene>
    <name evidence="10" type="primary">KNAG0E03090</name>
    <name evidence="10" type="ordered locus">KNAG_0E03090</name>
</gene>
<feature type="region of interest" description="Disordered" evidence="7">
    <location>
        <begin position="472"/>
        <end position="500"/>
    </location>
</feature>
<evidence type="ECO:0000256" key="5">
    <source>
        <dbReference type="ARBA" id="ARBA00022989"/>
    </source>
</evidence>
<feature type="transmembrane region" description="Helical" evidence="8">
    <location>
        <begin position="313"/>
        <end position="329"/>
    </location>
</feature>
<dbReference type="HOGENOM" id="CLU_001265_30_12_1"/>
<dbReference type="Proteomes" id="UP000006310">
    <property type="component" value="Chromosome 5"/>
</dbReference>
<evidence type="ECO:0000256" key="6">
    <source>
        <dbReference type="ARBA" id="ARBA00023136"/>
    </source>
</evidence>
<keyword evidence="4 8" id="KW-0812">Transmembrane</keyword>
<feature type="transmembrane region" description="Helical" evidence="8">
    <location>
        <begin position="122"/>
        <end position="141"/>
    </location>
</feature>
<feature type="transmembrane region" description="Helical" evidence="8">
    <location>
        <begin position="21"/>
        <end position="44"/>
    </location>
</feature>
<feature type="transmembrane region" description="Helical" evidence="8">
    <location>
        <begin position="379"/>
        <end position="404"/>
    </location>
</feature>
<evidence type="ECO:0000259" key="9">
    <source>
        <dbReference type="PROSITE" id="PS50850"/>
    </source>
</evidence>
<reference evidence="11" key="2">
    <citation type="submission" date="2012-08" db="EMBL/GenBank/DDBJ databases">
        <title>Genome sequence of Kazachstania naganishii.</title>
        <authorList>
            <person name="Gordon J.L."/>
            <person name="Armisen D."/>
            <person name="Proux-Wera E."/>
            <person name="OhEigeartaigh S.S."/>
            <person name="Byrne K.P."/>
            <person name="Wolfe K.H."/>
        </authorList>
    </citation>
    <scope>NUCLEOTIDE SEQUENCE [LARGE SCALE GENOMIC DNA]</scope>
    <source>
        <strain evidence="11">ATCC MYA-139 / BCRC 22969 / CBS 8797 / CCRC 22969 / KCTC 17520 / NBRC 10181 / NCYC 3082</strain>
    </source>
</reference>
<dbReference type="EMBL" id="HE978318">
    <property type="protein sequence ID" value="CCK70568.1"/>
    <property type="molecule type" value="Genomic_DNA"/>
</dbReference>
<dbReference type="KEGG" id="kng:KNAG_0E03090"/>
<evidence type="ECO:0000256" key="4">
    <source>
        <dbReference type="ARBA" id="ARBA00022692"/>
    </source>
</evidence>
<reference evidence="10 11" key="1">
    <citation type="journal article" date="2011" name="Proc. Natl. Acad. Sci. U.S.A.">
        <title>Evolutionary erosion of yeast sex chromosomes by mating-type switching accidents.</title>
        <authorList>
            <person name="Gordon J.L."/>
            <person name="Armisen D."/>
            <person name="Proux-Wera E."/>
            <person name="Oheigeartaigh S.S."/>
            <person name="Byrne K.P."/>
            <person name="Wolfe K.H."/>
        </authorList>
    </citation>
    <scope>NUCLEOTIDE SEQUENCE [LARGE SCALE GENOMIC DNA]</scope>
    <source>
        <strain evidence="11">ATCC MYA-139 / BCRC 22969 / CBS 8797 / CCRC 22969 / KCTC 17520 / NBRC 10181 / NCYC 3082</strain>
    </source>
</reference>
<feature type="transmembrane region" description="Helical" evidence="8">
    <location>
        <begin position="336"/>
        <end position="359"/>
    </location>
</feature>
<feature type="domain" description="Major facilitator superfamily (MFS) profile" evidence="9">
    <location>
        <begin position="22"/>
        <end position="469"/>
    </location>
</feature>
<dbReference type="GO" id="GO:0005351">
    <property type="term" value="F:carbohydrate:proton symporter activity"/>
    <property type="evidence" value="ECO:0007669"/>
    <property type="project" value="TreeGrafter"/>
</dbReference>
<dbReference type="PANTHER" id="PTHR48022">
    <property type="entry name" value="PLASTIDIC GLUCOSE TRANSPORTER 4"/>
    <property type="match status" value="1"/>
</dbReference>
<name>J7RM01_HUIN7</name>
<organism evidence="10 11">
    <name type="scientific">Huiozyma naganishii (strain ATCC MYA-139 / BCRC 22969 / CBS 8797 / KCTC 17520 / NBRC 10181 / NCYC 3082 / Yp74L-3)</name>
    <name type="common">Yeast</name>
    <name type="synonym">Kazachstania naganishii</name>
    <dbReference type="NCBI Taxonomy" id="1071383"/>
    <lineage>
        <taxon>Eukaryota</taxon>
        <taxon>Fungi</taxon>
        <taxon>Dikarya</taxon>
        <taxon>Ascomycota</taxon>
        <taxon>Saccharomycotina</taxon>
        <taxon>Saccharomycetes</taxon>
        <taxon>Saccharomycetales</taxon>
        <taxon>Saccharomycetaceae</taxon>
        <taxon>Huiozyma</taxon>
    </lineage>
</organism>
<evidence type="ECO:0000313" key="11">
    <source>
        <dbReference type="Proteomes" id="UP000006310"/>
    </source>
</evidence>
<dbReference type="GO" id="GO:0016020">
    <property type="term" value="C:membrane"/>
    <property type="evidence" value="ECO:0007669"/>
    <property type="project" value="UniProtKB-SubCell"/>
</dbReference>
<evidence type="ECO:0000256" key="3">
    <source>
        <dbReference type="ARBA" id="ARBA00022448"/>
    </source>
</evidence>
<dbReference type="PROSITE" id="PS00217">
    <property type="entry name" value="SUGAR_TRANSPORT_2"/>
    <property type="match status" value="1"/>
</dbReference>
<evidence type="ECO:0000256" key="8">
    <source>
        <dbReference type="SAM" id="Phobius"/>
    </source>
</evidence>
<dbReference type="GeneID" id="34526268"/>
<dbReference type="PROSITE" id="PS50850">
    <property type="entry name" value="MFS"/>
    <property type="match status" value="1"/>
</dbReference>
<feature type="transmembrane region" description="Helical" evidence="8">
    <location>
        <begin position="445"/>
        <end position="465"/>
    </location>
</feature>
<dbReference type="Gene3D" id="1.20.1250.20">
    <property type="entry name" value="MFS general substrate transporter like domains"/>
    <property type="match status" value="1"/>
</dbReference>